<sequence>MVIARKSVRDWLKNEEIYLLFSRTTKAFGLKTVNQPRSFKENNKDGKLTFQEEIEERGEDRLYGEERRIPNGVLTEKSASWNWEGVQLLPRGERGKLSRGTTYCSLLERRQTFGLAMKMGANVREEDQQTLKFEETQGRKCESPEIYITASSSCTLEESPRSAWKSMPEALKVEVGVNKSVQIKWCALVNIPGTYSRKERSLELTAAKSRGLGVARLTTAPEEATLVKRLTNTMKSVWKSDSERISTARLVVTKPKEGSRKRLPAERREYDECNGVQSKEGNVSSEKGEQKTHSSSSGDRRGFVENEKGKFGGGRTLKEAEDSSAKGIIARHLGRTNWR</sequence>
<organism evidence="2 3">
    <name type="scientific">Mycena metata</name>
    <dbReference type="NCBI Taxonomy" id="1033252"/>
    <lineage>
        <taxon>Eukaryota</taxon>
        <taxon>Fungi</taxon>
        <taxon>Dikarya</taxon>
        <taxon>Basidiomycota</taxon>
        <taxon>Agaricomycotina</taxon>
        <taxon>Agaricomycetes</taxon>
        <taxon>Agaricomycetidae</taxon>
        <taxon>Agaricales</taxon>
        <taxon>Marasmiineae</taxon>
        <taxon>Mycenaceae</taxon>
        <taxon>Mycena</taxon>
    </lineage>
</organism>
<accession>A0AAD7M8Q2</accession>
<reference evidence="2" key="1">
    <citation type="submission" date="2023-03" db="EMBL/GenBank/DDBJ databases">
        <title>Massive genome expansion in bonnet fungi (Mycena s.s.) driven by repeated elements and novel gene families across ecological guilds.</title>
        <authorList>
            <consortium name="Lawrence Berkeley National Laboratory"/>
            <person name="Harder C.B."/>
            <person name="Miyauchi S."/>
            <person name="Viragh M."/>
            <person name="Kuo A."/>
            <person name="Thoen E."/>
            <person name="Andreopoulos B."/>
            <person name="Lu D."/>
            <person name="Skrede I."/>
            <person name="Drula E."/>
            <person name="Henrissat B."/>
            <person name="Morin E."/>
            <person name="Kohler A."/>
            <person name="Barry K."/>
            <person name="LaButti K."/>
            <person name="Morin E."/>
            <person name="Salamov A."/>
            <person name="Lipzen A."/>
            <person name="Mereny Z."/>
            <person name="Hegedus B."/>
            <person name="Baldrian P."/>
            <person name="Stursova M."/>
            <person name="Weitz H."/>
            <person name="Taylor A."/>
            <person name="Grigoriev I.V."/>
            <person name="Nagy L.G."/>
            <person name="Martin F."/>
            <person name="Kauserud H."/>
        </authorList>
    </citation>
    <scope>NUCLEOTIDE SEQUENCE</scope>
    <source>
        <strain evidence="2">CBHHK182m</strain>
    </source>
</reference>
<feature type="compositionally biased region" description="Polar residues" evidence="1">
    <location>
        <begin position="275"/>
        <end position="285"/>
    </location>
</feature>
<name>A0AAD7M8Q2_9AGAR</name>
<gene>
    <name evidence="2" type="ORF">B0H16DRAFT_1482025</name>
</gene>
<evidence type="ECO:0000313" key="3">
    <source>
        <dbReference type="Proteomes" id="UP001215598"/>
    </source>
</evidence>
<feature type="region of interest" description="Disordered" evidence="1">
    <location>
        <begin position="255"/>
        <end position="339"/>
    </location>
</feature>
<comment type="caution">
    <text evidence="2">The sequence shown here is derived from an EMBL/GenBank/DDBJ whole genome shotgun (WGS) entry which is preliminary data.</text>
</comment>
<dbReference type="Proteomes" id="UP001215598">
    <property type="component" value="Unassembled WGS sequence"/>
</dbReference>
<feature type="compositionally biased region" description="Basic and acidic residues" evidence="1">
    <location>
        <begin position="255"/>
        <end position="271"/>
    </location>
</feature>
<protein>
    <submittedName>
        <fullName evidence="2">Uncharacterized protein</fullName>
    </submittedName>
</protein>
<feature type="compositionally biased region" description="Basic and acidic residues" evidence="1">
    <location>
        <begin position="286"/>
        <end position="324"/>
    </location>
</feature>
<proteinExistence type="predicted"/>
<dbReference type="AlphaFoldDB" id="A0AAD7M8Q2"/>
<dbReference type="EMBL" id="JARKIB010000461">
    <property type="protein sequence ID" value="KAJ7705965.1"/>
    <property type="molecule type" value="Genomic_DNA"/>
</dbReference>
<evidence type="ECO:0000313" key="2">
    <source>
        <dbReference type="EMBL" id="KAJ7705965.1"/>
    </source>
</evidence>
<keyword evidence="3" id="KW-1185">Reference proteome</keyword>
<evidence type="ECO:0000256" key="1">
    <source>
        <dbReference type="SAM" id="MobiDB-lite"/>
    </source>
</evidence>